<gene>
    <name evidence="1" type="ORF">POPTR_017G072500</name>
</gene>
<dbReference type="AlphaFoldDB" id="A0A2K1X4J4"/>
<name>A0A2K1X4J4_POPTR</name>
<dbReference type="Proteomes" id="UP000006729">
    <property type="component" value="Chromosome 17"/>
</dbReference>
<sequence length="140" mass="15519">MRKRKVTYAEDVTIEFVGFGKSLLMVVVQPRKVAASSGPRLKLLEMKNVALERLKVLLPKVTSLKTMTMRKNASGAAVMEEDTLLLLLKMTLIERETLVELLVGLIGCHVDADIARVHVVQSCCVKVLELEDHNGGSRSF</sequence>
<organism evidence="1 2">
    <name type="scientific">Populus trichocarpa</name>
    <name type="common">Western balsam poplar</name>
    <name type="synonym">Populus balsamifera subsp. trichocarpa</name>
    <dbReference type="NCBI Taxonomy" id="3694"/>
    <lineage>
        <taxon>Eukaryota</taxon>
        <taxon>Viridiplantae</taxon>
        <taxon>Streptophyta</taxon>
        <taxon>Embryophyta</taxon>
        <taxon>Tracheophyta</taxon>
        <taxon>Spermatophyta</taxon>
        <taxon>Magnoliopsida</taxon>
        <taxon>eudicotyledons</taxon>
        <taxon>Gunneridae</taxon>
        <taxon>Pentapetalae</taxon>
        <taxon>rosids</taxon>
        <taxon>fabids</taxon>
        <taxon>Malpighiales</taxon>
        <taxon>Salicaceae</taxon>
        <taxon>Saliceae</taxon>
        <taxon>Populus</taxon>
    </lineage>
</organism>
<evidence type="ECO:0000313" key="2">
    <source>
        <dbReference type="Proteomes" id="UP000006729"/>
    </source>
</evidence>
<reference evidence="1 2" key="1">
    <citation type="journal article" date="2006" name="Science">
        <title>The genome of black cottonwood, Populus trichocarpa (Torr. &amp; Gray).</title>
        <authorList>
            <person name="Tuskan G.A."/>
            <person name="Difazio S."/>
            <person name="Jansson S."/>
            <person name="Bohlmann J."/>
            <person name="Grigoriev I."/>
            <person name="Hellsten U."/>
            <person name="Putnam N."/>
            <person name="Ralph S."/>
            <person name="Rombauts S."/>
            <person name="Salamov A."/>
            <person name="Schein J."/>
            <person name="Sterck L."/>
            <person name="Aerts A."/>
            <person name="Bhalerao R.R."/>
            <person name="Bhalerao R.P."/>
            <person name="Blaudez D."/>
            <person name="Boerjan W."/>
            <person name="Brun A."/>
            <person name="Brunner A."/>
            <person name="Busov V."/>
            <person name="Campbell M."/>
            <person name="Carlson J."/>
            <person name="Chalot M."/>
            <person name="Chapman J."/>
            <person name="Chen G.L."/>
            <person name="Cooper D."/>
            <person name="Coutinho P.M."/>
            <person name="Couturier J."/>
            <person name="Covert S."/>
            <person name="Cronk Q."/>
            <person name="Cunningham R."/>
            <person name="Davis J."/>
            <person name="Degroeve S."/>
            <person name="Dejardin A."/>
            <person name="Depamphilis C."/>
            <person name="Detter J."/>
            <person name="Dirks B."/>
            <person name="Dubchak I."/>
            <person name="Duplessis S."/>
            <person name="Ehlting J."/>
            <person name="Ellis B."/>
            <person name="Gendler K."/>
            <person name="Goodstein D."/>
            <person name="Gribskov M."/>
            <person name="Grimwood J."/>
            <person name="Groover A."/>
            <person name="Gunter L."/>
            <person name="Hamberger B."/>
            <person name="Heinze B."/>
            <person name="Helariutta Y."/>
            <person name="Henrissat B."/>
            <person name="Holligan D."/>
            <person name="Holt R."/>
            <person name="Huang W."/>
            <person name="Islam-Faridi N."/>
            <person name="Jones S."/>
            <person name="Jones-Rhoades M."/>
            <person name="Jorgensen R."/>
            <person name="Joshi C."/>
            <person name="Kangasjarvi J."/>
            <person name="Karlsson J."/>
            <person name="Kelleher C."/>
            <person name="Kirkpatrick R."/>
            <person name="Kirst M."/>
            <person name="Kohler A."/>
            <person name="Kalluri U."/>
            <person name="Larimer F."/>
            <person name="Leebens-Mack J."/>
            <person name="Leple J.C."/>
            <person name="Locascio P."/>
            <person name="Lou Y."/>
            <person name="Lucas S."/>
            <person name="Martin F."/>
            <person name="Montanini B."/>
            <person name="Napoli C."/>
            <person name="Nelson D.R."/>
            <person name="Nelson C."/>
            <person name="Nieminen K."/>
            <person name="Nilsson O."/>
            <person name="Pereda V."/>
            <person name="Peter G."/>
            <person name="Philippe R."/>
            <person name="Pilate G."/>
            <person name="Poliakov A."/>
            <person name="Razumovskaya J."/>
            <person name="Richardson P."/>
            <person name="Rinaldi C."/>
            <person name="Ritland K."/>
            <person name="Rouze P."/>
            <person name="Ryaboy D."/>
            <person name="Schmutz J."/>
            <person name="Schrader J."/>
            <person name="Segerman B."/>
            <person name="Shin H."/>
            <person name="Siddiqui A."/>
            <person name="Sterky F."/>
            <person name="Terry A."/>
            <person name="Tsai C.J."/>
            <person name="Uberbacher E."/>
            <person name="Unneberg P."/>
            <person name="Vahala J."/>
            <person name="Wall K."/>
            <person name="Wessler S."/>
            <person name="Yang G."/>
            <person name="Yin T."/>
            <person name="Douglas C."/>
            <person name="Marra M."/>
            <person name="Sandberg G."/>
            <person name="Van de Peer Y."/>
            <person name="Rokhsar D."/>
        </authorList>
    </citation>
    <scope>NUCLEOTIDE SEQUENCE [LARGE SCALE GENOMIC DNA]</scope>
    <source>
        <strain evidence="2">cv. Nisqually</strain>
    </source>
</reference>
<dbReference type="EMBL" id="CM009306">
    <property type="protein sequence ID" value="PNS95682.1"/>
    <property type="molecule type" value="Genomic_DNA"/>
</dbReference>
<dbReference type="InParanoid" id="A0A2K1X4J4"/>
<evidence type="ECO:0000313" key="1">
    <source>
        <dbReference type="EMBL" id="PNS95682.1"/>
    </source>
</evidence>
<keyword evidence="2" id="KW-1185">Reference proteome</keyword>
<accession>A0A2K1X4J4</accession>
<proteinExistence type="predicted"/>
<protein>
    <submittedName>
        <fullName evidence="1">Uncharacterized protein</fullName>
    </submittedName>
</protein>